<protein>
    <recommendedName>
        <fullName evidence="3">DUF674 domain-containing protein</fullName>
    </recommendedName>
</protein>
<evidence type="ECO:0000313" key="1">
    <source>
        <dbReference type="EMBL" id="KAK4284118.1"/>
    </source>
</evidence>
<comment type="caution">
    <text evidence="1">The sequence shown here is derived from an EMBL/GenBank/DDBJ whole genome shotgun (WGS) entry which is preliminary data.</text>
</comment>
<gene>
    <name evidence="1" type="ORF">QN277_000991</name>
</gene>
<organism evidence="1 2">
    <name type="scientific">Acacia crassicarpa</name>
    <name type="common">northern wattle</name>
    <dbReference type="NCBI Taxonomy" id="499986"/>
    <lineage>
        <taxon>Eukaryota</taxon>
        <taxon>Viridiplantae</taxon>
        <taxon>Streptophyta</taxon>
        <taxon>Embryophyta</taxon>
        <taxon>Tracheophyta</taxon>
        <taxon>Spermatophyta</taxon>
        <taxon>Magnoliopsida</taxon>
        <taxon>eudicotyledons</taxon>
        <taxon>Gunneridae</taxon>
        <taxon>Pentapetalae</taxon>
        <taxon>rosids</taxon>
        <taxon>fabids</taxon>
        <taxon>Fabales</taxon>
        <taxon>Fabaceae</taxon>
        <taxon>Caesalpinioideae</taxon>
        <taxon>mimosoid clade</taxon>
        <taxon>Acacieae</taxon>
        <taxon>Acacia</taxon>
    </lineage>
</organism>
<sequence>MESSSSSRVSLKLLIDTNTERVLFAEASKEFIDFLFNLLRLPLGTVTMLLTKDGMVGSLGKLYGSIEKLSDDYMKNPEKDKDILLKASAPLISGYLLDVNDDQNVHTNSGTSNLYMCSRRCRNVVTYAINTRCPSCGCGMSQLAEFVGSNKNTTSVEDSSGGEGGFVKGVVTYIVMDDLEVCPMSTISAITMMSKFHVKDITSLQEKVVELGMEEGVKLLKASLQCKNVLTSVFLKNMTS</sequence>
<name>A0AAE1TGC1_9FABA</name>
<dbReference type="InterPro" id="IPR007750">
    <property type="entry name" value="DUF674"/>
</dbReference>
<accession>A0AAE1TGC1</accession>
<dbReference type="Proteomes" id="UP001293593">
    <property type="component" value="Unassembled WGS sequence"/>
</dbReference>
<keyword evidence="2" id="KW-1185">Reference proteome</keyword>
<dbReference type="EMBL" id="JAWXYG010000001">
    <property type="protein sequence ID" value="KAK4284118.1"/>
    <property type="molecule type" value="Genomic_DNA"/>
</dbReference>
<evidence type="ECO:0008006" key="3">
    <source>
        <dbReference type="Google" id="ProtNLM"/>
    </source>
</evidence>
<reference evidence="1" key="1">
    <citation type="submission" date="2023-10" db="EMBL/GenBank/DDBJ databases">
        <title>Chromosome-level genome of the transformable northern wattle, Acacia crassicarpa.</title>
        <authorList>
            <person name="Massaro I."/>
            <person name="Sinha N.R."/>
            <person name="Poethig S."/>
            <person name="Leichty A.R."/>
        </authorList>
    </citation>
    <scope>NUCLEOTIDE SEQUENCE</scope>
    <source>
        <strain evidence="1">Acra3RX</strain>
        <tissue evidence="1">Leaf</tissue>
    </source>
</reference>
<dbReference type="AlphaFoldDB" id="A0AAE1TGC1"/>
<evidence type="ECO:0000313" key="2">
    <source>
        <dbReference type="Proteomes" id="UP001293593"/>
    </source>
</evidence>
<dbReference type="Pfam" id="PF05056">
    <property type="entry name" value="DUF674"/>
    <property type="match status" value="1"/>
</dbReference>
<dbReference type="PANTHER" id="PTHR33103:SF19">
    <property type="entry name" value="OS09G0544700 PROTEIN"/>
    <property type="match status" value="1"/>
</dbReference>
<dbReference type="PANTHER" id="PTHR33103">
    <property type="entry name" value="OS01G0153900 PROTEIN"/>
    <property type="match status" value="1"/>
</dbReference>
<proteinExistence type="predicted"/>